<name>A0AAD7V471_9FUNG</name>
<evidence type="ECO:0000256" key="1">
    <source>
        <dbReference type="SAM" id="SignalP"/>
    </source>
</evidence>
<dbReference type="RefSeq" id="XP_058343174.1">
    <property type="nucleotide sequence ID" value="XM_058485979.1"/>
</dbReference>
<feature type="domain" description="Peptidase S1" evidence="2">
    <location>
        <begin position="22"/>
        <end position="284"/>
    </location>
</feature>
<dbReference type="EMBL" id="JARTCD010000025">
    <property type="protein sequence ID" value="KAJ8658261.1"/>
    <property type="molecule type" value="Genomic_DNA"/>
</dbReference>
<dbReference type="AlphaFoldDB" id="A0AAD7V471"/>
<dbReference type="Proteomes" id="UP001234581">
    <property type="component" value="Unassembled WGS sequence"/>
</dbReference>
<evidence type="ECO:0000259" key="2">
    <source>
        <dbReference type="PROSITE" id="PS50240"/>
    </source>
</evidence>
<dbReference type="SMART" id="SM00020">
    <property type="entry name" value="Tryp_SPc"/>
    <property type="match status" value="1"/>
</dbReference>
<protein>
    <recommendedName>
        <fullName evidence="2">Peptidase S1 domain-containing protein</fullName>
    </recommendedName>
</protein>
<organism evidence="3 4">
    <name type="scientific">Lichtheimia ornata</name>
    <dbReference type="NCBI Taxonomy" id="688661"/>
    <lineage>
        <taxon>Eukaryota</taxon>
        <taxon>Fungi</taxon>
        <taxon>Fungi incertae sedis</taxon>
        <taxon>Mucoromycota</taxon>
        <taxon>Mucoromycotina</taxon>
        <taxon>Mucoromycetes</taxon>
        <taxon>Mucorales</taxon>
        <taxon>Lichtheimiaceae</taxon>
        <taxon>Lichtheimia</taxon>
    </lineage>
</organism>
<gene>
    <name evidence="3" type="ORF">O0I10_005944</name>
</gene>
<dbReference type="SUPFAM" id="SSF50494">
    <property type="entry name" value="Trypsin-like serine proteases"/>
    <property type="match status" value="1"/>
</dbReference>
<keyword evidence="1" id="KW-0732">Signal</keyword>
<evidence type="ECO:0000313" key="4">
    <source>
        <dbReference type="Proteomes" id="UP001234581"/>
    </source>
</evidence>
<feature type="chain" id="PRO_5041934653" description="Peptidase S1 domain-containing protein" evidence="1">
    <location>
        <begin position="22"/>
        <end position="349"/>
    </location>
</feature>
<keyword evidence="4" id="KW-1185">Reference proteome</keyword>
<proteinExistence type="predicted"/>
<dbReference type="GO" id="GO:0004252">
    <property type="term" value="F:serine-type endopeptidase activity"/>
    <property type="evidence" value="ECO:0007669"/>
    <property type="project" value="InterPro"/>
</dbReference>
<dbReference type="InterPro" id="IPR051333">
    <property type="entry name" value="CLIP_Serine_Protease"/>
</dbReference>
<dbReference type="Pfam" id="PF00089">
    <property type="entry name" value="Trypsin"/>
    <property type="match status" value="1"/>
</dbReference>
<sequence>MHLPTTVMQLVYLSLVKDALAISQGTAISDWHHEYPFFVVFGDQIICGGSLISTDPAWVLTAAHCLVPEIAAEHVYVVDDDDNSDPCNDKHWRQKSKKIGITQSIIHPHFVTYSTTNEQAQAPSSSSSAPSKSAKSALENSVYDLGLVQLALPVRHCIAIGSTMDDDTGTDARFVGVGYENDNQLPDTIQMAFMTYPRYTTNRLWMTTTFSHNTALCHGDSGGPLLIASKSGVLLMTGVLSRIFNVHDQDPSRGTCPVPDHGKTVYNAFVNIDQHLDWISNTTGLPKTALSLQQGKKHNQVESFCMHPKHGSSSSNAISNRFSRITKDTVATASLLVLGLLMTTNILVS</sequence>
<dbReference type="InterPro" id="IPR018114">
    <property type="entry name" value="TRYPSIN_HIS"/>
</dbReference>
<evidence type="ECO:0000313" key="3">
    <source>
        <dbReference type="EMBL" id="KAJ8658261.1"/>
    </source>
</evidence>
<comment type="caution">
    <text evidence="3">The sequence shown here is derived from an EMBL/GenBank/DDBJ whole genome shotgun (WGS) entry which is preliminary data.</text>
</comment>
<reference evidence="3 4" key="1">
    <citation type="submission" date="2023-03" db="EMBL/GenBank/DDBJ databases">
        <title>Genome sequence of Lichtheimia ornata CBS 291.66.</title>
        <authorList>
            <person name="Mohabir J.T."/>
            <person name="Shea T.P."/>
            <person name="Kurbessoian T."/>
            <person name="Berby B."/>
            <person name="Fontaine J."/>
            <person name="Livny J."/>
            <person name="Gnirke A."/>
            <person name="Stajich J.E."/>
            <person name="Cuomo C.A."/>
        </authorList>
    </citation>
    <scope>NUCLEOTIDE SEQUENCE [LARGE SCALE GENOMIC DNA]</scope>
    <source>
        <strain evidence="3">CBS 291.66</strain>
    </source>
</reference>
<feature type="signal peptide" evidence="1">
    <location>
        <begin position="1"/>
        <end position="21"/>
    </location>
</feature>
<dbReference type="Gene3D" id="2.40.10.10">
    <property type="entry name" value="Trypsin-like serine proteases"/>
    <property type="match status" value="1"/>
</dbReference>
<dbReference type="GeneID" id="83213356"/>
<dbReference type="InterPro" id="IPR001314">
    <property type="entry name" value="Peptidase_S1A"/>
</dbReference>
<dbReference type="PROSITE" id="PS50240">
    <property type="entry name" value="TRYPSIN_DOM"/>
    <property type="match status" value="1"/>
</dbReference>
<dbReference type="InterPro" id="IPR001254">
    <property type="entry name" value="Trypsin_dom"/>
</dbReference>
<dbReference type="PRINTS" id="PR00722">
    <property type="entry name" value="CHYMOTRYPSIN"/>
</dbReference>
<dbReference type="PROSITE" id="PS00134">
    <property type="entry name" value="TRYPSIN_HIS"/>
    <property type="match status" value="1"/>
</dbReference>
<dbReference type="PANTHER" id="PTHR24260">
    <property type="match status" value="1"/>
</dbReference>
<dbReference type="InterPro" id="IPR009003">
    <property type="entry name" value="Peptidase_S1_PA"/>
</dbReference>
<dbReference type="PANTHER" id="PTHR24260:SF136">
    <property type="entry name" value="GH08193P-RELATED"/>
    <property type="match status" value="1"/>
</dbReference>
<dbReference type="InterPro" id="IPR043504">
    <property type="entry name" value="Peptidase_S1_PA_chymotrypsin"/>
</dbReference>
<accession>A0AAD7V471</accession>
<dbReference type="GO" id="GO:0006508">
    <property type="term" value="P:proteolysis"/>
    <property type="evidence" value="ECO:0007669"/>
    <property type="project" value="InterPro"/>
</dbReference>